<dbReference type="AlphaFoldDB" id="A0AA39MTJ6"/>
<keyword evidence="1" id="KW-0812">Transmembrane</keyword>
<protein>
    <submittedName>
        <fullName evidence="2">Uncharacterized protein</fullName>
    </submittedName>
</protein>
<dbReference type="Proteomes" id="UP001175226">
    <property type="component" value="Unassembled WGS sequence"/>
</dbReference>
<comment type="caution">
    <text evidence="2">The sequence shown here is derived from an EMBL/GenBank/DDBJ whole genome shotgun (WGS) entry which is preliminary data.</text>
</comment>
<evidence type="ECO:0000313" key="2">
    <source>
        <dbReference type="EMBL" id="KAK0445519.1"/>
    </source>
</evidence>
<keyword evidence="3" id="KW-1185">Reference proteome</keyword>
<keyword evidence="1" id="KW-1133">Transmembrane helix</keyword>
<gene>
    <name evidence="2" type="ORF">EV421DRAFT_1708372</name>
</gene>
<organism evidence="2 3">
    <name type="scientific">Armillaria borealis</name>
    <dbReference type="NCBI Taxonomy" id="47425"/>
    <lineage>
        <taxon>Eukaryota</taxon>
        <taxon>Fungi</taxon>
        <taxon>Dikarya</taxon>
        <taxon>Basidiomycota</taxon>
        <taxon>Agaricomycotina</taxon>
        <taxon>Agaricomycetes</taxon>
        <taxon>Agaricomycetidae</taxon>
        <taxon>Agaricales</taxon>
        <taxon>Marasmiineae</taxon>
        <taxon>Physalacriaceae</taxon>
        <taxon>Armillaria</taxon>
    </lineage>
</organism>
<name>A0AA39MTJ6_9AGAR</name>
<evidence type="ECO:0000313" key="3">
    <source>
        <dbReference type="Proteomes" id="UP001175226"/>
    </source>
</evidence>
<accession>A0AA39MTJ6</accession>
<reference evidence="2" key="1">
    <citation type="submission" date="2023-06" db="EMBL/GenBank/DDBJ databases">
        <authorList>
            <consortium name="Lawrence Berkeley National Laboratory"/>
            <person name="Ahrendt S."/>
            <person name="Sahu N."/>
            <person name="Indic B."/>
            <person name="Wong-Bajracharya J."/>
            <person name="Merenyi Z."/>
            <person name="Ke H.-M."/>
            <person name="Monk M."/>
            <person name="Kocsube S."/>
            <person name="Drula E."/>
            <person name="Lipzen A."/>
            <person name="Balint B."/>
            <person name="Henrissat B."/>
            <person name="Andreopoulos B."/>
            <person name="Martin F.M."/>
            <person name="Harder C.B."/>
            <person name="Rigling D."/>
            <person name="Ford K.L."/>
            <person name="Foster G.D."/>
            <person name="Pangilinan J."/>
            <person name="Papanicolaou A."/>
            <person name="Barry K."/>
            <person name="LaButti K."/>
            <person name="Viragh M."/>
            <person name="Koriabine M."/>
            <person name="Yan M."/>
            <person name="Riley R."/>
            <person name="Champramary S."/>
            <person name="Plett K.L."/>
            <person name="Tsai I.J."/>
            <person name="Slot J."/>
            <person name="Sipos G."/>
            <person name="Plett J."/>
            <person name="Nagy L.G."/>
            <person name="Grigoriev I.V."/>
        </authorList>
    </citation>
    <scope>NUCLEOTIDE SEQUENCE</scope>
    <source>
        <strain evidence="2">FPL87.14</strain>
    </source>
</reference>
<feature type="transmembrane region" description="Helical" evidence="1">
    <location>
        <begin position="33"/>
        <end position="57"/>
    </location>
</feature>
<sequence length="92" mass="10538">MIKNDLCARPKTQISTCFSVLIDRQILLSMPKLPAIVIIFNAFITSLARSATFRVFVEDHTGKRSQWECKGTHHVEHKVIPGRMFSGLRNRK</sequence>
<dbReference type="EMBL" id="JAUEPT010000016">
    <property type="protein sequence ID" value="KAK0445519.1"/>
    <property type="molecule type" value="Genomic_DNA"/>
</dbReference>
<proteinExistence type="predicted"/>
<evidence type="ECO:0000256" key="1">
    <source>
        <dbReference type="SAM" id="Phobius"/>
    </source>
</evidence>
<keyword evidence="1" id="KW-0472">Membrane</keyword>